<evidence type="ECO:0000256" key="1">
    <source>
        <dbReference type="ARBA" id="ARBA00023157"/>
    </source>
</evidence>
<dbReference type="Gene3D" id="3.40.30.10">
    <property type="entry name" value="Glutaredoxin"/>
    <property type="match status" value="1"/>
</dbReference>
<dbReference type="InterPro" id="IPR036249">
    <property type="entry name" value="Thioredoxin-like_sf"/>
</dbReference>
<dbReference type="InterPro" id="IPR050553">
    <property type="entry name" value="Thioredoxin_ResA/DsbE_sf"/>
</dbReference>
<dbReference type="PROSITE" id="PS51352">
    <property type="entry name" value="THIOREDOXIN_2"/>
    <property type="match status" value="1"/>
</dbReference>
<accession>A0A1H3FC95</accession>
<sequence length="172" mass="20481">MDDFRLNQKAPDFTLKSTAGEEYNFSKMIEESGEDWQLVIFFRGSWCPACMEELKQFEEEKKYFDRQQIRLTTVTYDDREKLENMVEEHGFTFPVLVDENLDFLRAYDVHFHGEDAPYEDHGTHGEPAYFLVDNEGKLLYQQRQTSPFGRPHPKELRKIIQYIGKNLKQKPE</sequence>
<keyword evidence="1" id="KW-1015">Disulfide bond</keyword>
<dbReference type="Pfam" id="PF00578">
    <property type="entry name" value="AhpC-TSA"/>
    <property type="match status" value="1"/>
</dbReference>
<reference evidence="3 4" key="1">
    <citation type="submission" date="2016-10" db="EMBL/GenBank/DDBJ databases">
        <authorList>
            <person name="Varghese N."/>
            <person name="Submissions S."/>
        </authorList>
    </citation>
    <scope>NUCLEOTIDE SEQUENCE [LARGE SCALE GENOMIC DNA]</scope>
    <source>
        <strain evidence="3 4">DSM 20748</strain>
    </source>
</reference>
<proteinExistence type="predicted"/>
<feature type="domain" description="Thioredoxin" evidence="2">
    <location>
        <begin position="4"/>
        <end position="165"/>
    </location>
</feature>
<dbReference type="SUPFAM" id="SSF52833">
    <property type="entry name" value="Thioredoxin-like"/>
    <property type="match status" value="1"/>
</dbReference>
<dbReference type="InterPro" id="IPR000866">
    <property type="entry name" value="AhpC/TSA"/>
</dbReference>
<dbReference type="Proteomes" id="UP000198647">
    <property type="component" value="Unassembled WGS sequence"/>
</dbReference>
<dbReference type="InterPro" id="IPR013766">
    <property type="entry name" value="Thioredoxin_domain"/>
</dbReference>
<organism evidence="3 4">
    <name type="scientific">Salimicrobium album</name>
    <dbReference type="NCBI Taxonomy" id="50717"/>
    <lineage>
        <taxon>Bacteria</taxon>
        <taxon>Bacillati</taxon>
        <taxon>Bacillota</taxon>
        <taxon>Bacilli</taxon>
        <taxon>Bacillales</taxon>
        <taxon>Bacillaceae</taxon>
        <taxon>Salimicrobium</taxon>
    </lineage>
</organism>
<dbReference type="PANTHER" id="PTHR42852">
    <property type="entry name" value="THIOL:DISULFIDE INTERCHANGE PROTEIN DSBE"/>
    <property type="match status" value="1"/>
</dbReference>
<dbReference type="CDD" id="cd02970">
    <property type="entry name" value="PRX_like2"/>
    <property type="match status" value="1"/>
</dbReference>
<evidence type="ECO:0000313" key="3">
    <source>
        <dbReference type="EMBL" id="SDX88612.1"/>
    </source>
</evidence>
<dbReference type="EMBL" id="FNOS01000003">
    <property type="protein sequence ID" value="SDX88612.1"/>
    <property type="molecule type" value="Genomic_DNA"/>
</dbReference>
<dbReference type="PANTHER" id="PTHR42852:SF17">
    <property type="entry name" value="THIOREDOXIN-LIKE PROTEIN HI_1115"/>
    <property type="match status" value="1"/>
</dbReference>
<keyword evidence="4" id="KW-1185">Reference proteome</keyword>
<comment type="caution">
    <text evidence="3">The sequence shown here is derived from an EMBL/GenBank/DDBJ whole genome shotgun (WGS) entry which is preliminary data.</text>
</comment>
<protein>
    <submittedName>
        <fullName evidence="3">Peroxiredoxin</fullName>
    </submittedName>
</protein>
<evidence type="ECO:0000259" key="2">
    <source>
        <dbReference type="PROSITE" id="PS51352"/>
    </source>
</evidence>
<dbReference type="RefSeq" id="WP_093106965.1">
    <property type="nucleotide sequence ID" value="NZ_FNOS01000003.1"/>
</dbReference>
<evidence type="ECO:0000313" key="4">
    <source>
        <dbReference type="Proteomes" id="UP000198647"/>
    </source>
</evidence>
<name>A0A1H3FC95_9BACI</name>
<gene>
    <name evidence="3" type="ORF">SAMN04488081_1615</name>
</gene>